<comment type="caution">
    <text evidence="1">The sequence shown here is derived from an EMBL/GenBank/DDBJ whole genome shotgun (WGS) entry which is preliminary data.</text>
</comment>
<dbReference type="EMBL" id="BRPK01000004">
    <property type="protein sequence ID" value="GLB37846.1"/>
    <property type="molecule type" value="Genomic_DNA"/>
</dbReference>
<evidence type="ECO:0000313" key="1">
    <source>
        <dbReference type="EMBL" id="GLB37846.1"/>
    </source>
</evidence>
<name>A0A9P3PM56_LYOSH</name>
<sequence length="259" mass="28902">MSAGPSSLNPAPQKRRRINAEGIAVMEAYLNETHNYSPSPAERNVLLEKIQAIPGCEEYDRVSIAGWFRRRRQALSGESKRKTSQAFAQNTTYPSLTQTAIQHLTTLSQAQPSPPLSVIQTWAELLHAGVEDIKAWLCDQQQQLDVTRHRSPAFHLPTPVSTSPEPPSEYQWGVASSKIDPLHSPVIPAFQPPAFRSTSAQPAECNILSPSKLLDAIAEASRTFRQPTSLPESKEDFEKMFEPYAIRIRSIQDHLDSLH</sequence>
<dbReference type="OrthoDB" id="2646043at2759"/>
<reference evidence="1" key="1">
    <citation type="submission" date="2022-07" db="EMBL/GenBank/DDBJ databases">
        <title>The genome of Lyophyllum shimeji provides insight into the initial evolution of ectomycorrhizal fungal genome.</title>
        <authorList>
            <person name="Kobayashi Y."/>
            <person name="Shibata T."/>
            <person name="Hirakawa H."/>
            <person name="Shigenobu S."/>
            <person name="Nishiyama T."/>
            <person name="Yamada A."/>
            <person name="Hasebe M."/>
            <person name="Kawaguchi M."/>
        </authorList>
    </citation>
    <scope>NUCLEOTIDE SEQUENCE</scope>
    <source>
        <strain evidence="1">AT787</strain>
    </source>
</reference>
<accession>A0A9P3PM56</accession>
<dbReference type="Proteomes" id="UP001063166">
    <property type="component" value="Unassembled WGS sequence"/>
</dbReference>
<protein>
    <recommendedName>
        <fullName evidence="3">Homeobox domain-containing protein</fullName>
    </recommendedName>
</protein>
<proteinExistence type="predicted"/>
<gene>
    <name evidence="1" type="ORF">LshimejAT787_0408970</name>
</gene>
<dbReference type="AlphaFoldDB" id="A0A9P3PM56"/>
<keyword evidence="2" id="KW-1185">Reference proteome</keyword>
<organism evidence="1 2">
    <name type="scientific">Lyophyllum shimeji</name>
    <name type="common">Hon-shimeji</name>
    <name type="synonym">Tricholoma shimeji</name>
    <dbReference type="NCBI Taxonomy" id="47721"/>
    <lineage>
        <taxon>Eukaryota</taxon>
        <taxon>Fungi</taxon>
        <taxon>Dikarya</taxon>
        <taxon>Basidiomycota</taxon>
        <taxon>Agaricomycotina</taxon>
        <taxon>Agaricomycetes</taxon>
        <taxon>Agaricomycetidae</taxon>
        <taxon>Agaricales</taxon>
        <taxon>Tricholomatineae</taxon>
        <taxon>Lyophyllaceae</taxon>
        <taxon>Lyophyllum</taxon>
    </lineage>
</organism>
<evidence type="ECO:0000313" key="2">
    <source>
        <dbReference type="Proteomes" id="UP001063166"/>
    </source>
</evidence>
<evidence type="ECO:0008006" key="3">
    <source>
        <dbReference type="Google" id="ProtNLM"/>
    </source>
</evidence>